<organism evidence="1 2">
    <name type="scientific">Vararia minispora EC-137</name>
    <dbReference type="NCBI Taxonomy" id="1314806"/>
    <lineage>
        <taxon>Eukaryota</taxon>
        <taxon>Fungi</taxon>
        <taxon>Dikarya</taxon>
        <taxon>Basidiomycota</taxon>
        <taxon>Agaricomycotina</taxon>
        <taxon>Agaricomycetes</taxon>
        <taxon>Russulales</taxon>
        <taxon>Lachnocladiaceae</taxon>
        <taxon>Vararia</taxon>
    </lineage>
</organism>
<comment type="caution">
    <text evidence="1">The sequence shown here is derived from an EMBL/GenBank/DDBJ whole genome shotgun (WGS) entry which is preliminary data.</text>
</comment>
<sequence length="192" mass="21146">MRISKTLVSVLVSIVARCRQVANGCHLILTRCNARQQGISGTKLHRDPATDTPFSGVSQQRQLPFFQGHEEDEEDEGLGRGVDWRVIMPHELQHGVRCAPAQNALSFVTPAPHLPSIAPPASHATSLAPSASHATPVQPTPSQDLYSSMNSTAMQPVVLLKRTKLLRMPMENGNLRMKIKKQKWPNSTKHLP</sequence>
<evidence type="ECO:0000313" key="2">
    <source>
        <dbReference type="Proteomes" id="UP000814128"/>
    </source>
</evidence>
<reference evidence="1" key="1">
    <citation type="submission" date="2021-02" db="EMBL/GenBank/DDBJ databases">
        <authorList>
            <consortium name="DOE Joint Genome Institute"/>
            <person name="Ahrendt S."/>
            <person name="Looney B.P."/>
            <person name="Miyauchi S."/>
            <person name="Morin E."/>
            <person name="Drula E."/>
            <person name="Courty P.E."/>
            <person name="Chicoki N."/>
            <person name="Fauchery L."/>
            <person name="Kohler A."/>
            <person name="Kuo A."/>
            <person name="Labutti K."/>
            <person name="Pangilinan J."/>
            <person name="Lipzen A."/>
            <person name="Riley R."/>
            <person name="Andreopoulos W."/>
            <person name="He G."/>
            <person name="Johnson J."/>
            <person name="Barry K.W."/>
            <person name="Grigoriev I.V."/>
            <person name="Nagy L."/>
            <person name="Hibbett D."/>
            <person name="Henrissat B."/>
            <person name="Matheny P.B."/>
            <person name="Labbe J."/>
            <person name="Martin F."/>
        </authorList>
    </citation>
    <scope>NUCLEOTIDE SEQUENCE</scope>
    <source>
        <strain evidence="1">EC-137</strain>
    </source>
</reference>
<protein>
    <submittedName>
        <fullName evidence="1">Uncharacterized protein</fullName>
    </submittedName>
</protein>
<dbReference type="EMBL" id="MU273784">
    <property type="protein sequence ID" value="KAI0028179.1"/>
    <property type="molecule type" value="Genomic_DNA"/>
</dbReference>
<gene>
    <name evidence="1" type="ORF">K488DRAFT_73973</name>
</gene>
<reference evidence="1" key="2">
    <citation type="journal article" date="2022" name="New Phytol.">
        <title>Evolutionary transition to the ectomycorrhizal habit in the genomes of a hyperdiverse lineage of mushroom-forming fungi.</title>
        <authorList>
            <person name="Looney B."/>
            <person name="Miyauchi S."/>
            <person name="Morin E."/>
            <person name="Drula E."/>
            <person name="Courty P.E."/>
            <person name="Kohler A."/>
            <person name="Kuo A."/>
            <person name="LaButti K."/>
            <person name="Pangilinan J."/>
            <person name="Lipzen A."/>
            <person name="Riley R."/>
            <person name="Andreopoulos W."/>
            <person name="He G."/>
            <person name="Johnson J."/>
            <person name="Nolan M."/>
            <person name="Tritt A."/>
            <person name="Barry K.W."/>
            <person name="Grigoriev I.V."/>
            <person name="Nagy L.G."/>
            <person name="Hibbett D."/>
            <person name="Henrissat B."/>
            <person name="Matheny P.B."/>
            <person name="Labbe J."/>
            <person name="Martin F.M."/>
        </authorList>
    </citation>
    <scope>NUCLEOTIDE SEQUENCE</scope>
    <source>
        <strain evidence="1">EC-137</strain>
    </source>
</reference>
<name>A0ACB8Q8Q5_9AGAM</name>
<keyword evidence="2" id="KW-1185">Reference proteome</keyword>
<evidence type="ECO:0000313" key="1">
    <source>
        <dbReference type="EMBL" id="KAI0028179.1"/>
    </source>
</evidence>
<dbReference type="Proteomes" id="UP000814128">
    <property type="component" value="Unassembled WGS sequence"/>
</dbReference>
<proteinExistence type="predicted"/>
<accession>A0ACB8Q8Q5</accession>